<sequence length="247" mass="27463">MHIPRLPLPPRRSITLRHLSTRPPPPPTHQPPPTSFTAKASPRQTLAHPEELRGMPPRTPRTAANKGNVNVGERGKGRDGKEVFEAFEGPSRPRLIYERPGGKELPKVRGTAPFVIALGLLGLGWGLFLLHATNSERLSSSVLRQATFQLRNSKEVIALLGENVRLVDEWWALGSPWISGTINLMQGRVDLSFRIKGSKGAGTVYFTSIRPQEQGAWRIVRYKVIADDGQVIRLEDQAIRPEQKSTN</sequence>
<gene>
    <name evidence="3" type="ORF">I306_00639</name>
</gene>
<organism evidence="3 4">
    <name type="scientific">Cryptococcus gattii EJB2</name>
    <dbReference type="NCBI Taxonomy" id="1296103"/>
    <lineage>
        <taxon>Eukaryota</taxon>
        <taxon>Fungi</taxon>
        <taxon>Dikarya</taxon>
        <taxon>Basidiomycota</taxon>
        <taxon>Agaricomycotina</taxon>
        <taxon>Tremellomycetes</taxon>
        <taxon>Tremellales</taxon>
        <taxon>Cryptococcaceae</taxon>
        <taxon>Cryptococcus</taxon>
        <taxon>Cryptococcus gattii species complex</taxon>
    </lineage>
</organism>
<proteinExistence type="predicted"/>
<evidence type="ECO:0000256" key="2">
    <source>
        <dbReference type="SAM" id="Phobius"/>
    </source>
</evidence>
<evidence type="ECO:0000313" key="4">
    <source>
        <dbReference type="Proteomes" id="UP000054272"/>
    </source>
</evidence>
<evidence type="ECO:0000313" key="3">
    <source>
        <dbReference type="EMBL" id="KIR82312.1"/>
    </source>
</evidence>
<dbReference type="Proteomes" id="UP000054272">
    <property type="component" value="Unassembled WGS sequence"/>
</dbReference>
<evidence type="ECO:0000256" key="1">
    <source>
        <dbReference type="SAM" id="MobiDB-lite"/>
    </source>
</evidence>
<dbReference type="PANTHER" id="PTHR28523:SF1">
    <property type="entry name" value="CYTOCHROME C OXIDASE ASSEMBLY FACTOR 1"/>
    <property type="match status" value="1"/>
</dbReference>
<feature type="compositionally biased region" description="Basic and acidic residues" evidence="1">
    <location>
        <begin position="73"/>
        <end position="84"/>
    </location>
</feature>
<accession>A0ABR5C381</accession>
<dbReference type="Pfam" id="PF08695">
    <property type="entry name" value="Coa1"/>
    <property type="match status" value="1"/>
</dbReference>
<keyword evidence="2" id="KW-0472">Membrane</keyword>
<feature type="transmembrane region" description="Helical" evidence="2">
    <location>
        <begin position="112"/>
        <end position="132"/>
    </location>
</feature>
<feature type="compositionally biased region" description="Pro residues" evidence="1">
    <location>
        <begin position="1"/>
        <end position="10"/>
    </location>
</feature>
<reference evidence="3 4" key="1">
    <citation type="submission" date="2015-01" db="EMBL/GenBank/DDBJ databases">
        <title>The Genome Sequence of Cryptococcus gattii EJB2.</title>
        <authorList>
            <consortium name="The Broad Institute Genomics Platform"/>
            <person name="Cuomo C."/>
            <person name="Litvintseva A."/>
            <person name="Chen Y."/>
            <person name="Heitman J."/>
            <person name="Sun S."/>
            <person name="Springer D."/>
            <person name="Dromer F."/>
            <person name="Young S."/>
            <person name="Zeng Q."/>
            <person name="Gargeya S."/>
            <person name="Abouelleil A."/>
            <person name="Alvarado L."/>
            <person name="Chapman S.B."/>
            <person name="Gainer-Dewar J."/>
            <person name="Goldberg J."/>
            <person name="Griggs A."/>
            <person name="Gujja S."/>
            <person name="Hansen M."/>
            <person name="Howarth C."/>
            <person name="Imamovic A."/>
            <person name="Larimer J."/>
            <person name="Murphy C."/>
            <person name="Naylor J."/>
            <person name="Pearson M."/>
            <person name="Priest M."/>
            <person name="Roberts A."/>
            <person name="Saif S."/>
            <person name="Shea T."/>
            <person name="Sykes S."/>
            <person name="Wortman J."/>
            <person name="Nusbaum C."/>
            <person name="Birren B."/>
        </authorList>
    </citation>
    <scope>NUCLEOTIDE SEQUENCE [LARGE SCALE GENOMIC DNA]</scope>
    <source>
        <strain evidence="3 4">EJB2</strain>
    </source>
</reference>
<keyword evidence="4" id="KW-1185">Reference proteome</keyword>
<keyword evidence="2" id="KW-0812">Transmembrane</keyword>
<dbReference type="InterPro" id="IPR042432">
    <property type="entry name" value="Coa1_fungi"/>
</dbReference>
<evidence type="ECO:0008006" key="5">
    <source>
        <dbReference type="Google" id="ProtNLM"/>
    </source>
</evidence>
<dbReference type="EMBL" id="KN848571">
    <property type="protein sequence ID" value="KIR82312.1"/>
    <property type="molecule type" value="Genomic_DNA"/>
</dbReference>
<keyword evidence="2" id="KW-1133">Transmembrane helix</keyword>
<feature type="compositionally biased region" description="Pro residues" evidence="1">
    <location>
        <begin position="22"/>
        <end position="34"/>
    </location>
</feature>
<dbReference type="InterPro" id="IPR014807">
    <property type="entry name" value="Coa1"/>
</dbReference>
<name>A0ABR5C381_9TREE</name>
<dbReference type="PANTHER" id="PTHR28523">
    <property type="entry name" value="CYTOCHROME C OXIDASE ASSEMBLY FACTOR 1"/>
    <property type="match status" value="1"/>
</dbReference>
<feature type="region of interest" description="Disordered" evidence="1">
    <location>
        <begin position="1"/>
        <end position="85"/>
    </location>
</feature>
<protein>
    <recommendedName>
        <fullName evidence="5">DUF1783-domain-containing protein</fullName>
    </recommendedName>
</protein>